<dbReference type="AlphaFoldDB" id="A0A147B7A0"/>
<dbReference type="EMBL" id="GEIB01001757">
    <property type="protein sequence ID" value="JAR86607.1"/>
    <property type="molecule type" value="Transcribed_RNA"/>
</dbReference>
<reference evidence="1" key="1">
    <citation type="submission" date="2016-03" db="EMBL/GenBank/DDBJ databases">
        <title>Gut transcriptome analysis on engorged females of Ornithodoros mimon (Acari: Argasidae) and phylogenetic inferences of soft ticks.</title>
        <authorList>
            <person name="Landulfo G.A."/>
            <person name="Giovanni D."/>
            <person name="Carvalho E."/>
            <person name="Junqueira-de-Azevedo I."/>
            <person name="Patane J."/>
            <person name="Mendoca R."/>
            <person name="Barros-Battesti D."/>
        </authorList>
    </citation>
    <scope>NUCLEOTIDE SEQUENCE</scope>
    <source>
        <strain evidence="1">Females</strain>
        <tissue evidence="1">Gut</tissue>
    </source>
</reference>
<proteinExistence type="predicted"/>
<feature type="non-terminal residue" evidence="1">
    <location>
        <position position="1"/>
    </location>
</feature>
<accession>A0A147B7A0</accession>
<evidence type="ECO:0000313" key="1">
    <source>
        <dbReference type="EMBL" id="JAR86607.1"/>
    </source>
</evidence>
<sequence length="36" mass="3883">NVHANATAKLCGGCITHLVFAFFQSCVNLKTNFKSP</sequence>
<organism evidence="1">
    <name type="scientific">Alectorobius mimon</name>
    <dbReference type="NCBI Taxonomy" id="360319"/>
    <lineage>
        <taxon>Eukaryota</taxon>
        <taxon>Metazoa</taxon>
        <taxon>Ecdysozoa</taxon>
        <taxon>Arthropoda</taxon>
        <taxon>Chelicerata</taxon>
        <taxon>Arachnida</taxon>
        <taxon>Acari</taxon>
        <taxon>Parasitiformes</taxon>
        <taxon>Ixodida</taxon>
        <taxon>Ixodoidea</taxon>
        <taxon>Argasidae</taxon>
        <taxon>Ornithodorinae</taxon>
        <taxon>Alectorobius</taxon>
    </lineage>
</organism>
<protein>
    <submittedName>
        <fullName evidence="1">Uncharacterized protein</fullName>
    </submittedName>
</protein>
<name>A0A147B7A0_9ACAR</name>